<dbReference type="EMBL" id="JBHSVR010000001">
    <property type="protein sequence ID" value="MFC6632961.1"/>
    <property type="molecule type" value="Genomic_DNA"/>
</dbReference>
<dbReference type="Proteomes" id="UP001596425">
    <property type="component" value="Unassembled WGS sequence"/>
</dbReference>
<sequence>MIWIDLENRLPTDTDIPGWEPWTQEQWQAWQAKSEQLVAELAALDNAGKREERNVLIDQHSAHWGALKEWLLALSAKKCWFSEVRELYSHYDVEHFRPKKEAKALDGSQRDGYWWLAFDYMNFRACGNVGNRKKGGWFPLKDNSHCSSYDAPCEESEARYLLDPIDDDDVSLIAFDEEGKVIPMPDSSEWEQERVIETVKRLKLNEHAPLTEARRKVWQRVDRLIEDYQLAKQRCGSGNNPAAKERLIQIRNRIRELISPTAELSSVARWCLILRNDARLLKLVG</sequence>
<gene>
    <name evidence="1" type="ORF">ACFQBM_06720</name>
</gene>
<proteinExistence type="predicted"/>
<evidence type="ECO:0008006" key="3">
    <source>
        <dbReference type="Google" id="ProtNLM"/>
    </source>
</evidence>
<keyword evidence="2" id="KW-1185">Reference proteome</keyword>
<dbReference type="RefSeq" id="WP_193189570.1">
    <property type="nucleotide sequence ID" value="NZ_JACZFR010000007.1"/>
</dbReference>
<name>A0ABW1YJQ3_9GAMM</name>
<protein>
    <recommendedName>
        <fullName evidence="3">TIGR02646 family protein</fullName>
    </recommendedName>
</protein>
<reference evidence="2" key="1">
    <citation type="journal article" date="2019" name="Int. J. Syst. Evol. Microbiol.">
        <title>The Global Catalogue of Microorganisms (GCM) 10K type strain sequencing project: providing services to taxonomists for standard genome sequencing and annotation.</title>
        <authorList>
            <consortium name="The Broad Institute Genomics Platform"/>
            <consortium name="The Broad Institute Genome Sequencing Center for Infectious Disease"/>
            <person name="Wu L."/>
            <person name="Ma J."/>
        </authorList>
    </citation>
    <scope>NUCLEOTIDE SEQUENCE [LARGE SCALE GENOMIC DNA]</scope>
    <source>
        <strain evidence="2">CGMCC 1.13718</strain>
    </source>
</reference>
<comment type="caution">
    <text evidence="1">The sequence shown here is derived from an EMBL/GenBank/DDBJ whole genome shotgun (WGS) entry which is preliminary data.</text>
</comment>
<evidence type="ECO:0000313" key="1">
    <source>
        <dbReference type="EMBL" id="MFC6632961.1"/>
    </source>
</evidence>
<organism evidence="1 2">
    <name type="scientific">Microbulbifer taiwanensis</name>
    <dbReference type="NCBI Taxonomy" id="986746"/>
    <lineage>
        <taxon>Bacteria</taxon>
        <taxon>Pseudomonadati</taxon>
        <taxon>Pseudomonadota</taxon>
        <taxon>Gammaproteobacteria</taxon>
        <taxon>Cellvibrionales</taxon>
        <taxon>Microbulbiferaceae</taxon>
        <taxon>Microbulbifer</taxon>
    </lineage>
</organism>
<evidence type="ECO:0000313" key="2">
    <source>
        <dbReference type="Proteomes" id="UP001596425"/>
    </source>
</evidence>
<accession>A0ABW1YJQ3</accession>